<dbReference type="EMBL" id="JBHPON010000002">
    <property type="protein sequence ID" value="MFC6036845.1"/>
    <property type="molecule type" value="Genomic_DNA"/>
</dbReference>
<keyword evidence="2" id="KW-1185">Reference proteome</keyword>
<name>A0ABW1KXP1_9PROT</name>
<evidence type="ECO:0000313" key="1">
    <source>
        <dbReference type="EMBL" id="MFC6036845.1"/>
    </source>
</evidence>
<evidence type="ECO:0000313" key="2">
    <source>
        <dbReference type="Proteomes" id="UP001596116"/>
    </source>
</evidence>
<gene>
    <name evidence="1" type="ORF">ACFMB1_14900</name>
</gene>
<evidence type="ECO:0008006" key="3">
    <source>
        <dbReference type="Google" id="ProtNLM"/>
    </source>
</evidence>
<dbReference type="RefSeq" id="WP_379881908.1">
    <property type="nucleotide sequence ID" value="NZ_JBHPON010000002.1"/>
</dbReference>
<reference evidence="1 2" key="1">
    <citation type="submission" date="2024-09" db="EMBL/GenBank/DDBJ databases">
        <authorList>
            <person name="Zhang Z.-H."/>
        </authorList>
    </citation>
    <scope>NUCLEOTIDE SEQUENCE [LARGE SCALE GENOMIC DNA]</scope>
    <source>
        <strain evidence="1 2">HHTR114</strain>
    </source>
</reference>
<sequence length="169" mass="17874">MDHPDLTLKVLTLAAFAAILAACGDRDDALKAEIEPAPEVTPAAAETVDGAWFYKDSNGYPWAGFGPPRSEALFVVACREGQVVFQHAARDTHTLSIEIAEGKQEVAMTPNGAGLPMSEGALPANDPFIHLLAESHSPIRVVVEGAEMTMPSDSSYRLVVNACIDGVAD</sequence>
<proteinExistence type="predicted"/>
<protein>
    <recommendedName>
        <fullName evidence="3">Lipoprotein</fullName>
    </recommendedName>
</protein>
<dbReference type="Proteomes" id="UP001596116">
    <property type="component" value="Unassembled WGS sequence"/>
</dbReference>
<comment type="caution">
    <text evidence="1">The sequence shown here is derived from an EMBL/GenBank/DDBJ whole genome shotgun (WGS) entry which is preliminary data.</text>
</comment>
<accession>A0ABW1KXP1</accession>
<organism evidence="1 2">
    <name type="scientific">Hyphococcus aureus</name>
    <dbReference type="NCBI Taxonomy" id="2666033"/>
    <lineage>
        <taxon>Bacteria</taxon>
        <taxon>Pseudomonadati</taxon>
        <taxon>Pseudomonadota</taxon>
        <taxon>Alphaproteobacteria</taxon>
        <taxon>Parvularculales</taxon>
        <taxon>Parvularculaceae</taxon>
        <taxon>Hyphococcus</taxon>
    </lineage>
</organism>